<dbReference type="PANTHER" id="PTHR10291">
    <property type="entry name" value="DEHYDRODOLICHYL DIPHOSPHATE SYNTHASE FAMILY MEMBER"/>
    <property type="match status" value="1"/>
</dbReference>
<comment type="similarity">
    <text evidence="2">Belongs to the UPP synthase family.</text>
</comment>
<evidence type="ECO:0000256" key="1">
    <source>
        <dbReference type="ARBA" id="ARBA00022679"/>
    </source>
</evidence>
<evidence type="ECO:0000256" key="2">
    <source>
        <dbReference type="HAMAP-Rule" id="MF_01139"/>
    </source>
</evidence>
<proteinExistence type="inferred from homology"/>
<feature type="binding site" evidence="2">
    <location>
        <position position="41"/>
    </location>
    <ligand>
        <name>substrate</name>
    </ligand>
</feature>
<dbReference type="RefSeq" id="WP_135245376.1">
    <property type="nucleotide sequence ID" value="NZ_SIHO01000001.1"/>
</dbReference>
<dbReference type="Gene3D" id="3.40.1180.10">
    <property type="entry name" value="Decaprenyl diphosphate synthase-like"/>
    <property type="match status" value="1"/>
</dbReference>
<accession>A0A4Y9EUS7</accession>
<dbReference type="PROSITE" id="PS01066">
    <property type="entry name" value="UPP_SYNTHASE"/>
    <property type="match status" value="1"/>
</dbReference>
<dbReference type="NCBIfam" id="TIGR00055">
    <property type="entry name" value="uppS"/>
    <property type="match status" value="1"/>
</dbReference>
<sequence>MPVPSAAPLAATASGGGAVPRHVAIIMDGNGRWAKARRLPRIAGHRQGIEAVRRTVEGAPTLGIEVLTLFAFSTENAKRPEDEVNDLMGLLRHYLRSEIGTLHKNNVRLRFIGEYRRLNPDLVELLESSAERTRLNTGLTLVIALNYGAQDEIVRAMQSIAADVAAGRLDAKTIDAALIDRRLDTADLPPPDLVIRTSGEQRLSNFLLWQAAYAELVFTDQLWPDFDTASLAAALAEFATRERRYGGI</sequence>
<keyword evidence="2" id="KW-0460">Magnesium</keyword>
<feature type="binding site" evidence="2">
    <location>
        <position position="215"/>
    </location>
    <ligand>
        <name>Mg(2+)</name>
        <dbReference type="ChEBI" id="CHEBI:18420"/>
    </ligand>
</feature>
<organism evidence="3 4">
    <name type="scientific">Glacieibacterium arshaanense</name>
    <dbReference type="NCBI Taxonomy" id="2511025"/>
    <lineage>
        <taxon>Bacteria</taxon>
        <taxon>Pseudomonadati</taxon>
        <taxon>Pseudomonadota</taxon>
        <taxon>Alphaproteobacteria</taxon>
        <taxon>Sphingomonadales</taxon>
        <taxon>Sphingosinicellaceae</taxon>
        <taxon>Glacieibacterium</taxon>
    </lineage>
</organism>
<dbReference type="OrthoDB" id="4191603at2"/>
<feature type="binding site" evidence="2">
    <location>
        <begin position="29"/>
        <end position="32"/>
    </location>
    <ligand>
        <name>substrate</name>
    </ligand>
</feature>
<comment type="cofactor">
    <cofactor evidence="2">
        <name>Mg(2+)</name>
        <dbReference type="ChEBI" id="CHEBI:18420"/>
    </cofactor>
    <text evidence="2">Binds 2 magnesium ions per subunit.</text>
</comment>
<comment type="caution">
    <text evidence="3">The sequence shown here is derived from an EMBL/GenBank/DDBJ whole genome shotgun (WGS) entry which is preliminary data.</text>
</comment>
<feature type="binding site" evidence="2">
    <location>
        <position position="28"/>
    </location>
    <ligand>
        <name>Mg(2+)</name>
        <dbReference type="ChEBI" id="CHEBI:18420"/>
    </ligand>
</feature>
<dbReference type="GO" id="GO:0005829">
    <property type="term" value="C:cytosol"/>
    <property type="evidence" value="ECO:0007669"/>
    <property type="project" value="TreeGrafter"/>
</dbReference>
<dbReference type="SUPFAM" id="SSF64005">
    <property type="entry name" value="Undecaprenyl diphosphate synthase"/>
    <property type="match status" value="1"/>
</dbReference>
<dbReference type="PANTHER" id="PTHR10291:SF0">
    <property type="entry name" value="DEHYDRODOLICHYL DIPHOSPHATE SYNTHASE 2"/>
    <property type="match status" value="1"/>
</dbReference>
<dbReference type="GO" id="GO:0016094">
    <property type="term" value="P:polyprenol biosynthetic process"/>
    <property type="evidence" value="ECO:0007669"/>
    <property type="project" value="TreeGrafter"/>
</dbReference>
<feature type="binding site" evidence="2">
    <location>
        <position position="79"/>
    </location>
    <ligand>
        <name>substrate</name>
    </ligand>
</feature>
<feature type="binding site" evidence="2">
    <location>
        <position position="45"/>
    </location>
    <ligand>
        <name>substrate</name>
    </ligand>
</feature>
<dbReference type="Pfam" id="PF01255">
    <property type="entry name" value="Prenyltransf"/>
    <property type="match status" value="1"/>
</dbReference>
<dbReference type="NCBIfam" id="NF011405">
    <property type="entry name" value="PRK14830.1"/>
    <property type="match status" value="1"/>
</dbReference>
<dbReference type="EC" id="2.5.1.-" evidence="2"/>
<reference evidence="3 4" key="1">
    <citation type="submission" date="2019-02" db="EMBL/GenBank/DDBJ databases">
        <title>Polymorphobacter sp. isolated from the lake at the Tibet of China.</title>
        <authorList>
            <person name="Li A."/>
        </authorList>
    </citation>
    <scope>NUCLEOTIDE SEQUENCE [LARGE SCALE GENOMIC DNA]</scope>
    <source>
        <strain evidence="3 4">DJ1R-1</strain>
    </source>
</reference>
<dbReference type="EMBL" id="SIHO01000001">
    <property type="protein sequence ID" value="TFU06648.1"/>
    <property type="molecule type" value="Genomic_DNA"/>
</dbReference>
<comment type="function">
    <text evidence="2">Catalyzes the condensation of isopentenyl diphosphate (IPP) with allylic pyrophosphates generating different type of terpenoids.</text>
</comment>
<name>A0A4Y9EUS7_9SPHN</name>
<dbReference type="FunFam" id="3.40.1180.10:FF:000001">
    <property type="entry name" value="(2E,6E)-farnesyl-diphosphate-specific ditrans,polycis-undecaprenyl-diphosphate synthase"/>
    <property type="match status" value="1"/>
</dbReference>
<evidence type="ECO:0000313" key="3">
    <source>
        <dbReference type="EMBL" id="TFU06648.1"/>
    </source>
</evidence>
<dbReference type="GO" id="GO:0008834">
    <property type="term" value="F:ditrans,polycis-undecaprenyl-diphosphate synthase [(2E,6E)-farnesyl-diphosphate specific] activity"/>
    <property type="evidence" value="ECO:0007669"/>
    <property type="project" value="TreeGrafter"/>
</dbReference>
<feature type="binding site" evidence="2">
    <location>
        <begin position="73"/>
        <end position="75"/>
    </location>
    <ligand>
        <name>substrate</name>
    </ligand>
</feature>
<dbReference type="InterPro" id="IPR036424">
    <property type="entry name" value="UPP_synth-like_sf"/>
</dbReference>
<keyword evidence="2" id="KW-0479">Metal-binding</keyword>
<dbReference type="AlphaFoldDB" id="A0A4Y9EUS7"/>
<feature type="active site" evidence="2">
    <location>
        <position position="28"/>
    </location>
</feature>
<gene>
    <name evidence="3" type="ORF">EUV02_04365</name>
</gene>
<feature type="active site" description="Proton acceptor" evidence="2">
    <location>
        <position position="76"/>
    </location>
</feature>
<dbReference type="Proteomes" id="UP000297737">
    <property type="component" value="Unassembled WGS sequence"/>
</dbReference>
<comment type="subunit">
    <text evidence="2">Homodimer.</text>
</comment>
<keyword evidence="1 2" id="KW-0808">Transferase</keyword>
<feature type="binding site" evidence="2">
    <location>
        <begin position="202"/>
        <end position="204"/>
    </location>
    <ligand>
        <name>substrate</name>
    </ligand>
</feature>
<dbReference type="NCBIfam" id="NF011408">
    <property type="entry name" value="PRK14834.1"/>
    <property type="match status" value="1"/>
</dbReference>
<keyword evidence="4" id="KW-1185">Reference proteome</keyword>
<protein>
    <recommendedName>
        <fullName evidence="2">Isoprenyl transferase</fullName>
        <ecNumber evidence="2">2.5.1.-</ecNumber>
    </recommendedName>
</protein>
<dbReference type="GO" id="GO:0000287">
    <property type="term" value="F:magnesium ion binding"/>
    <property type="evidence" value="ECO:0007669"/>
    <property type="project" value="UniProtKB-UniRule"/>
</dbReference>
<dbReference type="InterPro" id="IPR018520">
    <property type="entry name" value="UPP_synth-like_CS"/>
</dbReference>
<comment type="caution">
    <text evidence="2">Lacks conserved residue(s) required for the propagation of feature annotation.</text>
</comment>
<evidence type="ECO:0000313" key="4">
    <source>
        <dbReference type="Proteomes" id="UP000297737"/>
    </source>
</evidence>
<dbReference type="HAMAP" id="MF_01139">
    <property type="entry name" value="ISPT"/>
    <property type="match status" value="1"/>
</dbReference>
<feature type="binding site" evidence="2">
    <location>
        <position position="33"/>
    </location>
    <ligand>
        <name>substrate</name>
    </ligand>
</feature>
<dbReference type="CDD" id="cd00475">
    <property type="entry name" value="Cis_IPPS"/>
    <property type="match status" value="1"/>
</dbReference>
<dbReference type="InterPro" id="IPR001441">
    <property type="entry name" value="UPP_synth-like"/>
</dbReference>
<feature type="binding site" evidence="2">
    <location>
        <position position="196"/>
    </location>
    <ligand>
        <name>substrate</name>
    </ligand>
</feature>